<dbReference type="EMBL" id="BGZK01000061">
    <property type="protein sequence ID" value="GBP14127.1"/>
    <property type="molecule type" value="Genomic_DNA"/>
</dbReference>
<comment type="caution">
    <text evidence="1">The sequence shown here is derived from an EMBL/GenBank/DDBJ whole genome shotgun (WGS) entry which is preliminary data.</text>
</comment>
<accession>A0A4C1TKZ9</accession>
<dbReference type="OrthoDB" id="7515391at2759"/>
<gene>
    <name evidence="1" type="ORF">EVAR_102796_1</name>
</gene>
<protein>
    <submittedName>
        <fullName evidence="1">Uncharacterized protein</fullName>
    </submittedName>
</protein>
<evidence type="ECO:0000313" key="2">
    <source>
        <dbReference type="Proteomes" id="UP000299102"/>
    </source>
</evidence>
<evidence type="ECO:0000313" key="1">
    <source>
        <dbReference type="EMBL" id="GBP14127.1"/>
    </source>
</evidence>
<keyword evidence="2" id="KW-1185">Reference proteome</keyword>
<sequence length="159" mass="18543">MPEKKWKVDDLNVNKELSVCQRDELQVVLPEYFDRFAFENSQLAKYSGFAVEIKMQDIEGLRLQTHHADPDDDRCHKCGDEVHDRRGFTCSPGHEALVDLYDDDDDDDDDDEIPRRASALVAIQSHNQKTVYTAIPDERRTRYAENDSVNRAIRERLFE</sequence>
<organism evidence="1 2">
    <name type="scientific">Eumeta variegata</name>
    <name type="common">Bagworm moth</name>
    <name type="synonym">Eumeta japonica</name>
    <dbReference type="NCBI Taxonomy" id="151549"/>
    <lineage>
        <taxon>Eukaryota</taxon>
        <taxon>Metazoa</taxon>
        <taxon>Ecdysozoa</taxon>
        <taxon>Arthropoda</taxon>
        <taxon>Hexapoda</taxon>
        <taxon>Insecta</taxon>
        <taxon>Pterygota</taxon>
        <taxon>Neoptera</taxon>
        <taxon>Endopterygota</taxon>
        <taxon>Lepidoptera</taxon>
        <taxon>Glossata</taxon>
        <taxon>Ditrysia</taxon>
        <taxon>Tineoidea</taxon>
        <taxon>Psychidae</taxon>
        <taxon>Oiketicinae</taxon>
        <taxon>Eumeta</taxon>
    </lineage>
</organism>
<reference evidence="1 2" key="1">
    <citation type="journal article" date="2019" name="Commun. Biol.">
        <title>The bagworm genome reveals a unique fibroin gene that provides high tensile strength.</title>
        <authorList>
            <person name="Kono N."/>
            <person name="Nakamura H."/>
            <person name="Ohtoshi R."/>
            <person name="Tomita M."/>
            <person name="Numata K."/>
            <person name="Arakawa K."/>
        </authorList>
    </citation>
    <scope>NUCLEOTIDE SEQUENCE [LARGE SCALE GENOMIC DNA]</scope>
</reference>
<dbReference type="Proteomes" id="UP000299102">
    <property type="component" value="Unassembled WGS sequence"/>
</dbReference>
<proteinExistence type="predicted"/>
<name>A0A4C1TKZ9_EUMVA</name>
<dbReference type="AlphaFoldDB" id="A0A4C1TKZ9"/>